<keyword evidence="4" id="KW-1133">Transmembrane helix</keyword>
<dbReference type="InterPro" id="IPR050768">
    <property type="entry name" value="UPF0353/GerABKA_families"/>
</dbReference>
<dbReference type="STRING" id="394503.Ccel_0654"/>
<proteinExistence type="inferred from homology"/>
<feature type="transmembrane region" description="Helical" evidence="4">
    <location>
        <begin position="409"/>
        <end position="430"/>
    </location>
</feature>
<dbReference type="Pfam" id="PF03323">
    <property type="entry name" value="GerA"/>
    <property type="match status" value="1"/>
</dbReference>
<dbReference type="AlphaFoldDB" id="B8I7B0"/>
<feature type="transmembrane region" description="Helical" evidence="4">
    <location>
        <begin position="442"/>
        <end position="467"/>
    </location>
</feature>
<evidence type="ECO:0000256" key="2">
    <source>
        <dbReference type="ARBA" id="ARBA00023136"/>
    </source>
</evidence>
<feature type="transmembrane region" description="Helical" evidence="4">
    <location>
        <begin position="319"/>
        <end position="341"/>
    </location>
</feature>
<keyword evidence="4" id="KW-0812">Transmembrane</keyword>
<keyword evidence="2 4" id="KW-0472">Membrane</keyword>
<dbReference type="GO" id="GO:0009847">
    <property type="term" value="P:spore germination"/>
    <property type="evidence" value="ECO:0007669"/>
    <property type="project" value="InterPro"/>
</dbReference>
<dbReference type="KEGG" id="cce:Ccel_0654"/>
<evidence type="ECO:0000256" key="4">
    <source>
        <dbReference type="SAM" id="Phobius"/>
    </source>
</evidence>
<dbReference type="PIRSF" id="PIRSF005690">
    <property type="entry name" value="GerBA"/>
    <property type="match status" value="1"/>
</dbReference>
<feature type="transmembrane region" description="Helical" evidence="4">
    <location>
        <begin position="386"/>
        <end position="403"/>
    </location>
</feature>
<dbReference type="PANTHER" id="PTHR22550:SF5">
    <property type="entry name" value="LEUCINE ZIPPER PROTEIN 4"/>
    <property type="match status" value="1"/>
</dbReference>
<evidence type="ECO:0000256" key="1">
    <source>
        <dbReference type="ARBA" id="ARBA00005278"/>
    </source>
</evidence>
<evidence type="ECO:0000313" key="5">
    <source>
        <dbReference type="EMBL" id="ACL75034.1"/>
    </source>
</evidence>
<protein>
    <submittedName>
        <fullName evidence="5">GerA spore germination protein</fullName>
    </submittedName>
</protein>
<dbReference type="PANTHER" id="PTHR22550">
    <property type="entry name" value="SPORE GERMINATION PROTEIN"/>
    <property type="match status" value="1"/>
</dbReference>
<accession>B8I7B0</accession>
<dbReference type="Proteomes" id="UP000001349">
    <property type="component" value="Chromosome"/>
</dbReference>
<evidence type="ECO:0000256" key="3">
    <source>
        <dbReference type="SAM" id="MobiDB-lite"/>
    </source>
</evidence>
<name>B8I7B0_RUMCH</name>
<feature type="transmembrane region" description="Helical" evidence="4">
    <location>
        <begin position="361"/>
        <end position="379"/>
    </location>
</feature>
<dbReference type="EMBL" id="CP001348">
    <property type="protein sequence ID" value="ACL75034.1"/>
    <property type="molecule type" value="Genomic_DNA"/>
</dbReference>
<comment type="similarity">
    <text evidence="1">Belongs to the GerABKA family.</text>
</comment>
<dbReference type="InterPro" id="IPR004995">
    <property type="entry name" value="Spore_Ger"/>
</dbReference>
<gene>
    <name evidence="5" type="ordered locus">Ccel_0654</name>
</gene>
<sequence length="530" mass="58618">MTMFKVFSKKSKSKKMNQEKNTSNPNNTSKKDNIIKIPKSIGSIKDILNQEFTLCSDFIIREVVLGKLNVKIIIASFDGFVDKKILAENIIEPIMQYSQNTKISSVYTLLKEKIISSGDLEELNTLKDSIDGILSGNAVLFVEDEEKAFKIGLKAPEMRAVEQPDTEISIKGSKEGFTENLLTNTTLIRRRIKNSNLKVESFKLGERTNTDIVICYIQGIAQPEIIDELKKRINKIKTDAILTSGYIEQFIQDGSFSLFPMVGNSEKPDKVAAKLLEGRIAIISDGASTVLTIPYLVIESIQAQEDYYGEFIFASSMRILRFIALLISFYLPALYVALISFHQTTIPFKLMLTMAAARQGIPFSAFFETLIMLFAFEILREAGLRMPRSIGQAVSIVGAIVLGDAAVSAGIASAPIVIVTALSGICSFIVPPLIKAGSIIRILMLISANALGFFGMATLTNLIIIYLCSKKSFGIPYLAPISPFRATDLKDSLIVVPIWAMFGRPHSLSHGQYSKRTRGKSFSTRRKQNG</sequence>
<reference evidence="5 6" key="1">
    <citation type="submission" date="2009-01" db="EMBL/GenBank/DDBJ databases">
        <title>Complete sequence of Clostridium cellulolyticum H10.</title>
        <authorList>
            <consortium name="US DOE Joint Genome Institute"/>
            <person name="Lucas S."/>
            <person name="Copeland A."/>
            <person name="Lapidus A."/>
            <person name="Glavina del Rio T."/>
            <person name="Dalin E."/>
            <person name="Tice H."/>
            <person name="Bruce D."/>
            <person name="Goodwin L."/>
            <person name="Pitluck S."/>
            <person name="Chertkov O."/>
            <person name="Saunders E."/>
            <person name="Brettin T."/>
            <person name="Detter J.C."/>
            <person name="Han C."/>
            <person name="Larimer F."/>
            <person name="Land M."/>
            <person name="Hauser L."/>
            <person name="Kyrpides N."/>
            <person name="Ivanova N."/>
            <person name="Zhou J."/>
            <person name="Richardson P."/>
        </authorList>
    </citation>
    <scope>NUCLEOTIDE SEQUENCE [LARGE SCALE GENOMIC DNA]</scope>
    <source>
        <strain evidence="6">ATCC 35319 / DSM 5812 / JCM 6584 / H10</strain>
    </source>
</reference>
<dbReference type="HOGENOM" id="CLU_021639_4_1_9"/>
<dbReference type="GO" id="GO:0016020">
    <property type="term" value="C:membrane"/>
    <property type="evidence" value="ECO:0007669"/>
    <property type="project" value="InterPro"/>
</dbReference>
<keyword evidence="6" id="KW-1185">Reference proteome</keyword>
<organism evidence="5 6">
    <name type="scientific">Ruminiclostridium cellulolyticum (strain ATCC 35319 / DSM 5812 / JCM 6584 / H10)</name>
    <name type="common">Clostridium cellulolyticum</name>
    <dbReference type="NCBI Taxonomy" id="394503"/>
    <lineage>
        <taxon>Bacteria</taxon>
        <taxon>Bacillati</taxon>
        <taxon>Bacillota</taxon>
        <taxon>Clostridia</taxon>
        <taxon>Eubacteriales</taxon>
        <taxon>Oscillospiraceae</taxon>
        <taxon>Ruminiclostridium</taxon>
    </lineage>
</organism>
<dbReference type="eggNOG" id="COG0697">
    <property type="taxonomic scope" value="Bacteria"/>
</dbReference>
<evidence type="ECO:0000313" key="6">
    <source>
        <dbReference type="Proteomes" id="UP000001349"/>
    </source>
</evidence>
<feature type="compositionally biased region" description="Basic residues" evidence="3">
    <location>
        <begin position="513"/>
        <end position="530"/>
    </location>
</feature>
<feature type="region of interest" description="Disordered" evidence="3">
    <location>
        <begin position="1"/>
        <end position="33"/>
    </location>
</feature>
<feature type="region of interest" description="Disordered" evidence="3">
    <location>
        <begin position="509"/>
        <end position="530"/>
    </location>
</feature>